<protein>
    <submittedName>
        <fullName evidence="1">Uncharacterized protein</fullName>
    </submittedName>
</protein>
<keyword evidence="2" id="KW-1185">Reference proteome</keyword>
<dbReference type="AlphaFoldDB" id="A0A835T5C0"/>
<evidence type="ECO:0000313" key="1">
    <source>
        <dbReference type="EMBL" id="KAG2431871.1"/>
    </source>
</evidence>
<dbReference type="EMBL" id="JAEHOC010000023">
    <property type="protein sequence ID" value="KAG2431871.1"/>
    <property type="molecule type" value="Genomic_DNA"/>
</dbReference>
<evidence type="ECO:0000313" key="2">
    <source>
        <dbReference type="Proteomes" id="UP000650467"/>
    </source>
</evidence>
<reference evidence="1" key="1">
    <citation type="journal article" date="2020" name="bioRxiv">
        <title>Comparative genomics of Chlamydomonas.</title>
        <authorList>
            <person name="Craig R.J."/>
            <person name="Hasan A.R."/>
            <person name="Ness R.W."/>
            <person name="Keightley P.D."/>
        </authorList>
    </citation>
    <scope>NUCLEOTIDE SEQUENCE</scope>
    <source>
        <strain evidence="1">SAG 7.73</strain>
    </source>
</reference>
<accession>A0A835T5C0</accession>
<gene>
    <name evidence="1" type="ORF">HXX76_009364</name>
</gene>
<dbReference type="Proteomes" id="UP000650467">
    <property type="component" value="Unassembled WGS sequence"/>
</dbReference>
<comment type="caution">
    <text evidence="1">The sequence shown here is derived from an EMBL/GenBank/DDBJ whole genome shotgun (WGS) entry which is preliminary data.</text>
</comment>
<organism evidence="1 2">
    <name type="scientific">Chlamydomonas incerta</name>
    <dbReference type="NCBI Taxonomy" id="51695"/>
    <lineage>
        <taxon>Eukaryota</taxon>
        <taxon>Viridiplantae</taxon>
        <taxon>Chlorophyta</taxon>
        <taxon>core chlorophytes</taxon>
        <taxon>Chlorophyceae</taxon>
        <taxon>CS clade</taxon>
        <taxon>Chlamydomonadales</taxon>
        <taxon>Chlamydomonadaceae</taxon>
        <taxon>Chlamydomonas</taxon>
    </lineage>
</organism>
<proteinExistence type="predicted"/>
<sequence length="188" mass="19987">MPMHDGDASISGLGFGVQGTNMGMGTRAMSASAAGSLRRSTGSLRPMDFVGTDTFRGTGASSTASRMSLYSKNGGEVGLDNTCNVLRVESPITGDLLVTPLARNRAGVRDPVSGTPMRYHGEMAVLQTPGSGNQLMRHRKFYITKDVDITIQTLRNTTKVSKYTNEKVGTAGTPTGIDPALMFYQSSR</sequence>
<name>A0A835T5C0_CHLIN</name>
<dbReference type="OrthoDB" id="529516at2759"/>